<reference evidence="1" key="1">
    <citation type="submission" date="2023-06" db="EMBL/GenBank/DDBJ databases">
        <title>Comparative genomics of Bacillaceae isolates and their secondary metabolite potential.</title>
        <authorList>
            <person name="Song L."/>
            <person name="Nielsen L.J."/>
            <person name="Mohite O."/>
            <person name="Xu X."/>
            <person name="Weber T."/>
            <person name="Kovacs A.T."/>
        </authorList>
    </citation>
    <scope>NUCLEOTIDE SEQUENCE</scope>
    <source>
        <strain evidence="1">D8_B_37</strain>
    </source>
</reference>
<comment type="caution">
    <text evidence="1">The sequence shown here is derived from an EMBL/GenBank/DDBJ whole genome shotgun (WGS) entry which is preliminary data.</text>
</comment>
<name>A0AAW7IIX8_9BACI</name>
<sequence length="60" mass="7062">MEKRRPNSIYEANADGMKLIKDLVEEHSIECNLTAMDTYIHANTDEYKSKIQKELKAYRN</sequence>
<dbReference type="EMBL" id="JAUCEY010000008">
    <property type="protein sequence ID" value="MDM5451236.1"/>
    <property type="molecule type" value="Genomic_DNA"/>
</dbReference>
<gene>
    <name evidence="1" type="ORF">QUF89_03200</name>
</gene>
<accession>A0AAW7IIX8</accession>
<dbReference type="RefSeq" id="WP_289319299.1">
    <property type="nucleotide sequence ID" value="NZ_JAUCEY010000008.1"/>
</dbReference>
<evidence type="ECO:0000313" key="1">
    <source>
        <dbReference type="EMBL" id="MDM5451236.1"/>
    </source>
</evidence>
<organism evidence="1 2">
    <name type="scientific">Peribacillus simplex</name>
    <dbReference type="NCBI Taxonomy" id="1478"/>
    <lineage>
        <taxon>Bacteria</taxon>
        <taxon>Bacillati</taxon>
        <taxon>Bacillota</taxon>
        <taxon>Bacilli</taxon>
        <taxon>Bacillales</taxon>
        <taxon>Bacillaceae</taxon>
        <taxon>Peribacillus</taxon>
    </lineage>
</organism>
<proteinExistence type="predicted"/>
<protein>
    <submittedName>
        <fullName evidence="1">Uncharacterized protein</fullName>
    </submittedName>
</protein>
<dbReference type="Proteomes" id="UP001234602">
    <property type="component" value="Unassembled WGS sequence"/>
</dbReference>
<dbReference type="AlphaFoldDB" id="A0AAW7IIX8"/>
<evidence type="ECO:0000313" key="2">
    <source>
        <dbReference type="Proteomes" id="UP001234602"/>
    </source>
</evidence>